<organism evidence="1 2">
    <name type="scientific">Novipirellula galeiformis</name>
    <dbReference type="NCBI Taxonomy" id="2528004"/>
    <lineage>
        <taxon>Bacteria</taxon>
        <taxon>Pseudomonadati</taxon>
        <taxon>Planctomycetota</taxon>
        <taxon>Planctomycetia</taxon>
        <taxon>Pirellulales</taxon>
        <taxon>Pirellulaceae</taxon>
        <taxon>Novipirellula</taxon>
    </lineage>
</organism>
<name>A0A5C6CFE0_9BACT</name>
<sequence>MHQSEAAFIFGGQDAIAIFSELPPDRGRMHSPKTCYLFLRLLRRDGAWRSS</sequence>
<comment type="caution">
    <text evidence="1">The sequence shown here is derived from an EMBL/GenBank/DDBJ whole genome shotgun (WGS) entry which is preliminary data.</text>
</comment>
<protein>
    <submittedName>
        <fullName evidence="1">Uncharacterized protein</fullName>
    </submittedName>
</protein>
<keyword evidence="2" id="KW-1185">Reference proteome</keyword>
<dbReference type="Proteomes" id="UP000316304">
    <property type="component" value="Unassembled WGS sequence"/>
</dbReference>
<proteinExistence type="predicted"/>
<gene>
    <name evidence="1" type="ORF">Pla52o_25420</name>
</gene>
<evidence type="ECO:0000313" key="1">
    <source>
        <dbReference type="EMBL" id="TWU23008.1"/>
    </source>
</evidence>
<accession>A0A5C6CFE0</accession>
<dbReference type="AlphaFoldDB" id="A0A5C6CFE0"/>
<reference evidence="1 2" key="1">
    <citation type="submission" date="2019-02" db="EMBL/GenBank/DDBJ databases">
        <title>Deep-cultivation of Planctomycetes and their phenomic and genomic characterization uncovers novel biology.</title>
        <authorList>
            <person name="Wiegand S."/>
            <person name="Jogler M."/>
            <person name="Boedeker C."/>
            <person name="Pinto D."/>
            <person name="Vollmers J."/>
            <person name="Rivas-Marin E."/>
            <person name="Kohn T."/>
            <person name="Peeters S.H."/>
            <person name="Heuer A."/>
            <person name="Rast P."/>
            <person name="Oberbeckmann S."/>
            <person name="Bunk B."/>
            <person name="Jeske O."/>
            <person name="Meyerdierks A."/>
            <person name="Storesund J.E."/>
            <person name="Kallscheuer N."/>
            <person name="Luecker S."/>
            <person name="Lage O.M."/>
            <person name="Pohl T."/>
            <person name="Merkel B.J."/>
            <person name="Hornburger P."/>
            <person name="Mueller R.-W."/>
            <person name="Bruemmer F."/>
            <person name="Labrenz M."/>
            <person name="Spormann A.M."/>
            <person name="Op Den Camp H."/>
            <person name="Overmann J."/>
            <person name="Amann R."/>
            <person name="Jetten M.S.M."/>
            <person name="Mascher T."/>
            <person name="Medema M.H."/>
            <person name="Devos D.P."/>
            <person name="Kaster A.-K."/>
            <person name="Ovreas L."/>
            <person name="Rohde M."/>
            <person name="Galperin M.Y."/>
            <person name="Jogler C."/>
        </authorList>
    </citation>
    <scope>NUCLEOTIDE SEQUENCE [LARGE SCALE GENOMIC DNA]</scope>
    <source>
        <strain evidence="1 2">Pla52o</strain>
    </source>
</reference>
<dbReference type="EMBL" id="SJPT01000004">
    <property type="protein sequence ID" value="TWU23008.1"/>
    <property type="molecule type" value="Genomic_DNA"/>
</dbReference>
<evidence type="ECO:0000313" key="2">
    <source>
        <dbReference type="Proteomes" id="UP000316304"/>
    </source>
</evidence>